<evidence type="ECO:0000313" key="3">
    <source>
        <dbReference type="EMBL" id="SPE17731.1"/>
    </source>
</evidence>
<gene>
    <name evidence="3" type="ORF">SBA5_110091</name>
</gene>
<organism evidence="3 4">
    <name type="scientific">Candidatus Sulfuritelmatomonas gaucii</name>
    <dbReference type="NCBI Taxonomy" id="2043161"/>
    <lineage>
        <taxon>Bacteria</taxon>
        <taxon>Pseudomonadati</taxon>
        <taxon>Acidobacteriota</taxon>
        <taxon>Terriglobia</taxon>
        <taxon>Terriglobales</taxon>
        <taxon>Acidobacteriaceae</taxon>
        <taxon>Candidatus Sulfuritelmatomonas</taxon>
    </lineage>
</organism>
<dbReference type="EMBL" id="OKRB01000013">
    <property type="protein sequence ID" value="SPE17731.1"/>
    <property type="molecule type" value="Genomic_DNA"/>
</dbReference>
<evidence type="ECO:0000313" key="4">
    <source>
        <dbReference type="Proteomes" id="UP000239735"/>
    </source>
</evidence>
<evidence type="ECO:0000256" key="2">
    <source>
        <dbReference type="SAM" id="SignalP"/>
    </source>
</evidence>
<dbReference type="Proteomes" id="UP000239735">
    <property type="component" value="Unassembled WGS sequence"/>
</dbReference>
<protein>
    <submittedName>
        <fullName evidence="3">Uncharacterized protein</fullName>
    </submittedName>
</protein>
<evidence type="ECO:0000256" key="1">
    <source>
        <dbReference type="SAM" id="MobiDB-lite"/>
    </source>
</evidence>
<sequence length="195" mass="21340">MALVALLVLAVPAFAQHSNQKGGHPPIPSHGPAPFNGAPGFKSPSPHGSQPAPKTPEAPRTPQAPSAPTPPPQNRNYADKPGHPNVPHVDNGKTWVGHDTGRNDPNYQLDHPWEHGYFSGGFGPAHTWHLAGGGPDRFWFNGWFWSVAAADIAFCSDWLWDSDDIVIYEDPDHVGWYLAYNVRLGTYVHVEYLGM</sequence>
<feature type="signal peptide" evidence="2">
    <location>
        <begin position="1"/>
        <end position="15"/>
    </location>
</feature>
<proteinExistence type="predicted"/>
<dbReference type="AlphaFoldDB" id="A0A2N9L3E1"/>
<keyword evidence="2" id="KW-0732">Signal</keyword>
<feature type="region of interest" description="Disordered" evidence="1">
    <location>
        <begin position="17"/>
        <end position="103"/>
    </location>
</feature>
<accession>A0A2N9L3E1</accession>
<reference evidence="4" key="1">
    <citation type="submission" date="2018-02" db="EMBL/GenBank/DDBJ databases">
        <authorList>
            <person name="Hausmann B."/>
        </authorList>
    </citation>
    <scope>NUCLEOTIDE SEQUENCE [LARGE SCALE GENOMIC DNA]</scope>
    <source>
        <strain evidence="4">Peat soil MAG SbA5</strain>
    </source>
</reference>
<name>A0A2N9L3E1_9BACT</name>
<feature type="chain" id="PRO_5014802714" evidence="2">
    <location>
        <begin position="16"/>
        <end position="195"/>
    </location>
</feature>
<dbReference type="OrthoDB" id="120692at2"/>